<dbReference type="InterPro" id="IPR053710">
    <property type="entry name" value="Arylamine_NAT_domain_sf"/>
</dbReference>
<dbReference type="Pfam" id="PF00797">
    <property type="entry name" value="Acetyltransf_2"/>
    <property type="match status" value="1"/>
</dbReference>
<evidence type="ECO:0000256" key="2">
    <source>
        <dbReference type="ARBA" id="ARBA00012701"/>
    </source>
</evidence>
<dbReference type="EC" id="2.3.1.5" evidence="2"/>
<dbReference type="PANTHER" id="PTHR11786:SF3">
    <property type="entry name" value="ARYLAMINE N-ACETYLTRANSFERASE"/>
    <property type="match status" value="1"/>
</dbReference>
<dbReference type="Gene3D" id="3.30.2140.20">
    <property type="match status" value="1"/>
</dbReference>
<evidence type="ECO:0000256" key="1">
    <source>
        <dbReference type="ARBA" id="ARBA00006547"/>
    </source>
</evidence>
<reference evidence="6" key="2">
    <citation type="submission" date="2014-03" db="EMBL/GenBank/DDBJ databases">
        <authorList>
            <person name="Genoscope - CEA"/>
        </authorList>
    </citation>
    <scope>NUCLEOTIDE SEQUENCE</scope>
</reference>
<dbReference type="InterPro" id="IPR001447">
    <property type="entry name" value="Arylamine_N-AcTrfase"/>
</dbReference>
<reference evidence="6" key="1">
    <citation type="journal article" date="2014" name="Nat. Commun.">
        <title>The rainbow trout genome provides novel insights into evolution after whole-genome duplication in vertebrates.</title>
        <authorList>
            <person name="Berthelot C."/>
            <person name="Brunet F."/>
            <person name="Chalopin D."/>
            <person name="Juanchich A."/>
            <person name="Bernard M."/>
            <person name="Noel B."/>
            <person name="Bento P."/>
            <person name="Da Silva C."/>
            <person name="Labadie K."/>
            <person name="Alberti A."/>
            <person name="Aury J.M."/>
            <person name="Louis A."/>
            <person name="Dehais P."/>
            <person name="Bardou P."/>
            <person name="Montfort J."/>
            <person name="Klopp C."/>
            <person name="Cabau C."/>
            <person name="Gaspin C."/>
            <person name="Thorgaard G.H."/>
            <person name="Boussaha M."/>
            <person name="Quillet E."/>
            <person name="Guyomard R."/>
            <person name="Galiana D."/>
            <person name="Bobe J."/>
            <person name="Volff J.N."/>
            <person name="Genet C."/>
            <person name="Wincker P."/>
            <person name="Jaillon O."/>
            <person name="Roest Crollius H."/>
            <person name="Guiguen Y."/>
        </authorList>
    </citation>
    <scope>NUCLEOTIDE SEQUENCE [LARGE SCALE GENOMIC DNA]</scope>
</reference>
<name>A0A060Z890_ONCMY</name>
<gene>
    <name evidence="6" type="ORF">GSONMT00050576001</name>
</gene>
<dbReference type="PANTHER" id="PTHR11786">
    <property type="entry name" value="N-HYDROXYARYLAMINE O-ACETYLTRANSFERASE"/>
    <property type="match status" value="1"/>
</dbReference>
<dbReference type="PaxDb" id="8022-A0A060Z890"/>
<dbReference type="EMBL" id="FR955373">
    <property type="protein sequence ID" value="CDR00268.1"/>
    <property type="molecule type" value="Genomic_DNA"/>
</dbReference>
<protein>
    <recommendedName>
        <fullName evidence="2">arylamine N-acetyltransferase</fullName>
        <ecNumber evidence="2">2.3.1.5</ecNumber>
    </recommendedName>
</protein>
<organism evidence="6 7">
    <name type="scientific">Oncorhynchus mykiss</name>
    <name type="common">Rainbow trout</name>
    <name type="synonym">Salmo gairdneri</name>
    <dbReference type="NCBI Taxonomy" id="8022"/>
    <lineage>
        <taxon>Eukaryota</taxon>
        <taxon>Metazoa</taxon>
        <taxon>Chordata</taxon>
        <taxon>Craniata</taxon>
        <taxon>Vertebrata</taxon>
        <taxon>Euteleostomi</taxon>
        <taxon>Actinopterygii</taxon>
        <taxon>Neopterygii</taxon>
        <taxon>Teleostei</taxon>
        <taxon>Protacanthopterygii</taxon>
        <taxon>Salmoniformes</taxon>
        <taxon>Salmonidae</taxon>
        <taxon>Salmoninae</taxon>
        <taxon>Oncorhynchus</taxon>
    </lineage>
</organism>
<dbReference type="PRINTS" id="PR01543">
    <property type="entry name" value="ANATRNSFRASE"/>
</dbReference>
<evidence type="ECO:0000313" key="7">
    <source>
        <dbReference type="Proteomes" id="UP000193380"/>
    </source>
</evidence>
<keyword evidence="4 5" id="KW-0012">Acyltransferase</keyword>
<dbReference type="InterPro" id="IPR038765">
    <property type="entry name" value="Papain-like_cys_pep_sf"/>
</dbReference>
<evidence type="ECO:0000256" key="3">
    <source>
        <dbReference type="ARBA" id="ARBA00022679"/>
    </source>
</evidence>
<dbReference type="STRING" id="8022.A0A060Z890"/>
<sequence length="281" mass="32417">MDVQKYFLRIGYEGPALPTPTLDALQRVHRCHLRTVPFENLTIHSGGRVRLELPHLYDKIVHHRRGGFCFENNGLFSWLLSEMGFDVTILAGQVRDAITGWYGPPFDHFISMVTLEGHRWLCDVAFGGSGFELPMSLETEEPQKQGHRVYRIRQAGEMHFLEWQDEERETGLWTELYKFTLDTRHRGDFIEMCDYHQSSPSSIFFCKSLCSMLKPTGRLTYMGHKLITTQFPSDEAGTVTKASRELTDEEIPDILKEEFGIILESQLVPKDETMTPPLNIF</sequence>
<proteinExistence type="inferred from homology"/>
<keyword evidence="3 5" id="KW-0808">Transferase</keyword>
<dbReference type="SUPFAM" id="SSF54001">
    <property type="entry name" value="Cysteine proteinases"/>
    <property type="match status" value="1"/>
</dbReference>
<comment type="similarity">
    <text evidence="1 5">Belongs to the arylamine N-acetyltransferase family.</text>
</comment>
<evidence type="ECO:0000313" key="6">
    <source>
        <dbReference type="EMBL" id="CDR00268.1"/>
    </source>
</evidence>
<accession>A0A060Z890</accession>
<dbReference type="FunFam" id="3.30.2140.20:FF:000001">
    <property type="entry name" value="Arylamine N-acetyltransferase 1"/>
    <property type="match status" value="1"/>
</dbReference>
<dbReference type="AlphaFoldDB" id="A0A060Z890"/>
<evidence type="ECO:0000256" key="5">
    <source>
        <dbReference type="RuleBase" id="RU003452"/>
    </source>
</evidence>
<dbReference type="Proteomes" id="UP000193380">
    <property type="component" value="Unassembled WGS sequence"/>
</dbReference>
<dbReference type="GO" id="GO:0004060">
    <property type="term" value="F:arylamine N-acetyltransferase activity"/>
    <property type="evidence" value="ECO:0007669"/>
    <property type="project" value="UniProtKB-EC"/>
</dbReference>
<evidence type="ECO:0000256" key="4">
    <source>
        <dbReference type="ARBA" id="ARBA00023315"/>
    </source>
</evidence>